<dbReference type="EMBL" id="VSSQ01032891">
    <property type="protein sequence ID" value="MPM84307.1"/>
    <property type="molecule type" value="Genomic_DNA"/>
</dbReference>
<organism evidence="1">
    <name type="scientific">bioreactor metagenome</name>
    <dbReference type="NCBI Taxonomy" id="1076179"/>
    <lineage>
        <taxon>unclassified sequences</taxon>
        <taxon>metagenomes</taxon>
        <taxon>ecological metagenomes</taxon>
    </lineage>
</organism>
<evidence type="ECO:0008006" key="2">
    <source>
        <dbReference type="Google" id="ProtNLM"/>
    </source>
</evidence>
<gene>
    <name evidence="1" type="ORF">SDC9_131378</name>
</gene>
<proteinExistence type="predicted"/>
<accession>A0A645D528</accession>
<evidence type="ECO:0000313" key="1">
    <source>
        <dbReference type="EMBL" id="MPM84307.1"/>
    </source>
</evidence>
<dbReference type="AlphaFoldDB" id="A0A645D528"/>
<comment type="caution">
    <text evidence="1">The sequence shown here is derived from an EMBL/GenBank/DDBJ whole genome shotgun (WGS) entry which is preliminary data.</text>
</comment>
<protein>
    <recommendedName>
        <fullName evidence="2">Baseplate protein J-like domain-containing protein</fullName>
    </recommendedName>
</protein>
<name>A0A645D528_9ZZZZ</name>
<sequence length="117" mass="13326">MITTGIELLQPRYVPVDVRATVNVKSYYQDARREIEGLLRQELDYVSSGRGFGETVVFHELFRRLEQLPCVDSVYSLVLLPQSRGDVTMVGADIRLGSQCLCYPGRVELELNSRSRM</sequence>
<reference evidence="1" key="1">
    <citation type="submission" date="2019-08" db="EMBL/GenBank/DDBJ databases">
        <authorList>
            <person name="Kucharzyk K."/>
            <person name="Murdoch R.W."/>
            <person name="Higgins S."/>
            <person name="Loffler F."/>
        </authorList>
    </citation>
    <scope>NUCLEOTIDE SEQUENCE</scope>
</reference>